<protein>
    <submittedName>
        <fullName evidence="1">Uncharacterized protein</fullName>
    </submittedName>
</protein>
<evidence type="ECO:0000313" key="1">
    <source>
        <dbReference type="EMBL" id="MEB3370096.1"/>
    </source>
</evidence>
<sequence>MRIGAVSEPLRKRWGDSGRDVGRVERGEFVLLAVDFDDGVAFEDHHALWAVVGVQRDSRAALEQRLPVEEDLGSARLGYQRDGARPAAARE</sequence>
<keyword evidence="2" id="KW-1185">Reference proteome</keyword>
<evidence type="ECO:0000313" key="2">
    <source>
        <dbReference type="Proteomes" id="UP001327093"/>
    </source>
</evidence>
<comment type="caution">
    <text evidence="1">The sequence shown here is derived from an EMBL/GenBank/DDBJ whole genome shotgun (WGS) entry which is preliminary data.</text>
</comment>
<proteinExistence type="predicted"/>
<dbReference type="EMBL" id="JAWLNX010000016">
    <property type="protein sequence ID" value="MEB3370096.1"/>
    <property type="molecule type" value="Genomic_DNA"/>
</dbReference>
<accession>A0ABU6AF80</accession>
<dbReference type="Proteomes" id="UP001327093">
    <property type="component" value="Unassembled WGS sequence"/>
</dbReference>
<organism evidence="1 2">
    <name type="scientific">Saccharopolyspora mangrovi</name>
    <dbReference type="NCBI Taxonomy" id="3082379"/>
    <lineage>
        <taxon>Bacteria</taxon>
        <taxon>Bacillati</taxon>
        <taxon>Actinomycetota</taxon>
        <taxon>Actinomycetes</taxon>
        <taxon>Pseudonocardiales</taxon>
        <taxon>Pseudonocardiaceae</taxon>
        <taxon>Saccharopolyspora</taxon>
    </lineage>
</organism>
<gene>
    <name evidence="1" type="ORF">R4I43_22060</name>
</gene>
<reference evidence="1 2" key="1">
    <citation type="submission" date="2023-10" db="EMBL/GenBank/DDBJ databases">
        <title>Saccharopolyspora sp. nov., isolated from mangrove soil.</title>
        <authorList>
            <person name="Lu Y."/>
            <person name="Liu W."/>
        </authorList>
    </citation>
    <scope>NUCLEOTIDE SEQUENCE [LARGE SCALE GENOMIC DNA]</scope>
    <source>
        <strain evidence="1 2">S2-29</strain>
    </source>
</reference>
<name>A0ABU6AF80_9PSEU</name>